<dbReference type="STRING" id="1486262.TM49_03915"/>
<dbReference type="HOGENOM" id="CLU_2862527_0_0_5"/>
<evidence type="ECO:0000313" key="2">
    <source>
        <dbReference type="Proteomes" id="UP000032611"/>
    </source>
</evidence>
<dbReference type="EMBL" id="CP010803">
    <property type="protein sequence ID" value="AJY45027.1"/>
    <property type="molecule type" value="Genomic_DNA"/>
</dbReference>
<gene>
    <name evidence="1" type="ORF">TM49_03915</name>
</gene>
<dbReference type="KEGG" id="mey:TM49_03915"/>
<dbReference type="Proteomes" id="UP000032611">
    <property type="component" value="Chromosome"/>
</dbReference>
<sequence>MAKTGDLLTRPPFRMDLRHLLWRLPAGLQNQPQIHIVLRAHAAVTIVNSVNGYSRTAKRRERST</sequence>
<dbReference type="AlphaFoldDB" id="A0A0D5LMM6"/>
<organism evidence="1 2">
    <name type="scientific">Martelella endophytica</name>
    <dbReference type="NCBI Taxonomy" id="1486262"/>
    <lineage>
        <taxon>Bacteria</taxon>
        <taxon>Pseudomonadati</taxon>
        <taxon>Pseudomonadota</taxon>
        <taxon>Alphaproteobacteria</taxon>
        <taxon>Hyphomicrobiales</taxon>
        <taxon>Aurantimonadaceae</taxon>
        <taxon>Martelella</taxon>
    </lineage>
</organism>
<keyword evidence="2" id="KW-1185">Reference proteome</keyword>
<name>A0A0D5LMM6_MAREN</name>
<proteinExistence type="predicted"/>
<accession>A0A0D5LMM6</accession>
<protein>
    <submittedName>
        <fullName evidence="1">Uncharacterized protein</fullName>
    </submittedName>
</protein>
<reference evidence="1 2" key="1">
    <citation type="journal article" date="2015" name="Genome Announc.">
        <title>Complete genome sequence of Martelella endophytica YC6887, which has antifungal activity associated with a halophyte.</title>
        <authorList>
            <person name="Khan A."/>
            <person name="Khan H."/>
            <person name="Chung E.J."/>
            <person name="Hossain M.T."/>
            <person name="Chung Y.R."/>
        </authorList>
    </citation>
    <scope>NUCLEOTIDE SEQUENCE [LARGE SCALE GENOMIC DNA]</scope>
    <source>
        <strain evidence="1">YC6887</strain>
    </source>
</reference>
<evidence type="ECO:0000313" key="1">
    <source>
        <dbReference type="EMBL" id="AJY45027.1"/>
    </source>
</evidence>
<dbReference type="PATRIC" id="fig|1486262.3.peg.797"/>